<keyword evidence="1" id="KW-1133">Transmembrane helix</keyword>
<dbReference type="OrthoDB" id="7375506at2"/>
<feature type="transmembrane region" description="Helical" evidence="1">
    <location>
        <begin position="113"/>
        <end position="130"/>
    </location>
</feature>
<dbReference type="EMBL" id="VAUP01000041">
    <property type="protein sequence ID" value="TLX40862.1"/>
    <property type="molecule type" value="Genomic_DNA"/>
</dbReference>
<gene>
    <name evidence="2" type="ORF">FBQ73_20620</name>
</gene>
<feature type="transmembrane region" description="Helical" evidence="1">
    <location>
        <begin position="26"/>
        <end position="44"/>
    </location>
</feature>
<accession>A0A6C1K9Q3</accession>
<feature type="transmembrane region" description="Helical" evidence="1">
    <location>
        <begin position="81"/>
        <end position="101"/>
    </location>
</feature>
<reference evidence="2 3" key="1">
    <citation type="submission" date="2019-05" db="EMBL/GenBank/DDBJ databases">
        <authorList>
            <person name="Zhou X."/>
        </authorList>
    </citation>
    <scope>NUCLEOTIDE SEQUENCE [LARGE SCALE GENOMIC DNA]</scope>
    <source>
        <strain evidence="2 3">DSM 432</strain>
    </source>
</reference>
<keyword evidence="1" id="KW-0472">Membrane</keyword>
<dbReference type="GeneID" id="95775861"/>
<dbReference type="Proteomes" id="UP000305131">
    <property type="component" value="Unassembled WGS sequence"/>
</dbReference>
<protein>
    <submittedName>
        <fullName evidence="2">Uncharacterized protein</fullName>
    </submittedName>
</protein>
<organism evidence="2 3">
    <name type="scientific">Xanthobacter autotrophicus</name>
    <dbReference type="NCBI Taxonomy" id="280"/>
    <lineage>
        <taxon>Bacteria</taxon>
        <taxon>Pseudomonadati</taxon>
        <taxon>Pseudomonadota</taxon>
        <taxon>Alphaproteobacteria</taxon>
        <taxon>Hyphomicrobiales</taxon>
        <taxon>Xanthobacteraceae</taxon>
        <taxon>Xanthobacter</taxon>
    </lineage>
</organism>
<sequence>MSDTNRATPAAGAATDAGGSVWLRELPYIAILLLTLGGVGYSAMTRSPLQYYWVLVAFCNCATCIYEGWSRARDRRARWRLIWTQILHWAAFLVAMALVFLPSVQAVADADSTSLIVLLLLALGTFVAGVHTASWRIGLNGVVMALCVPAVAWVDQSALLLSLGALAVILLGAFGFILWVRRKA</sequence>
<name>A0A6C1K9Q3_XANAU</name>
<feature type="transmembrane region" description="Helical" evidence="1">
    <location>
        <begin position="160"/>
        <end position="180"/>
    </location>
</feature>
<dbReference type="RefSeq" id="WP_138401377.1">
    <property type="nucleotide sequence ID" value="NZ_JBAFVI010000007.1"/>
</dbReference>
<proteinExistence type="predicted"/>
<comment type="caution">
    <text evidence="2">The sequence shown here is derived from an EMBL/GenBank/DDBJ whole genome shotgun (WGS) entry which is preliminary data.</text>
</comment>
<evidence type="ECO:0000313" key="3">
    <source>
        <dbReference type="Proteomes" id="UP000305131"/>
    </source>
</evidence>
<keyword evidence="1" id="KW-0812">Transmembrane</keyword>
<feature type="transmembrane region" description="Helical" evidence="1">
    <location>
        <begin position="50"/>
        <end position="69"/>
    </location>
</feature>
<evidence type="ECO:0000256" key="1">
    <source>
        <dbReference type="SAM" id="Phobius"/>
    </source>
</evidence>
<dbReference type="AlphaFoldDB" id="A0A6C1K9Q3"/>
<feature type="transmembrane region" description="Helical" evidence="1">
    <location>
        <begin position="137"/>
        <end position="154"/>
    </location>
</feature>
<evidence type="ECO:0000313" key="2">
    <source>
        <dbReference type="EMBL" id="TLX40862.1"/>
    </source>
</evidence>